<keyword evidence="2" id="KW-0597">Phosphoprotein</keyword>
<keyword evidence="5" id="KW-0539">Nucleus</keyword>
<dbReference type="EMBL" id="AAYY01000004">
    <property type="protein sequence ID" value="EDP44038.1"/>
    <property type="molecule type" value="Genomic_DNA"/>
</dbReference>
<dbReference type="SMART" id="SM01156">
    <property type="entry name" value="DUF1716"/>
    <property type="match status" value="1"/>
</dbReference>
<dbReference type="GeneID" id="5855559"/>
<dbReference type="STRING" id="425265.A8PXF9"/>
<evidence type="ECO:0000256" key="2">
    <source>
        <dbReference type="ARBA" id="ARBA00022553"/>
    </source>
</evidence>
<evidence type="ECO:0000256" key="4">
    <source>
        <dbReference type="ARBA" id="ARBA00023054"/>
    </source>
</evidence>
<proteinExistence type="predicted"/>
<gene>
    <name evidence="8" type="ORF">MGL_1435</name>
</gene>
<accession>A8PXF9</accession>
<organism evidence="8 9">
    <name type="scientific">Malassezia globosa (strain ATCC MYA-4612 / CBS 7966)</name>
    <name type="common">Dandruff-associated fungus</name>
    <dbReference type="NCBI Taxonomy" id="425265"/>
    <lineage>
        <taxon>Eukaryota</taxon>
        <taxon>Fungi</taxon>
        <taxon>Dikarya</taxon>
        <taxon>Basidiomycota</taxon>
        <taxon>Ustilaginomycotina</taxon>
        <taxon>Malasseziomycetes</taxon>
        <taxon>Malasseziales</taxon>
        <taxon>Malasseziaceae</taxon>
        <taxon>Malassezia</taxon>
    </lineage>
</organism>
<dbReference type="PANTHER" id="PTHR14978">
    <property type="entry name" value="BETA-CATENIN-LIKE PROTEIN 1 NUCLEAR ASSOCIATED PROTEIN"/>
    <property type="match status" value="1"/>
</dbReference>
<evidence type="ECO:0000256" key="3">
    <source>
        <dbReference type="ARBA" id="ARBA00022737"/>
    </source>
</evidence>
<dbReference type="InterPro" id="IPR039678">
    <property type="entry name" value="CTNNBL1"/>
</dbReference>
<dbReference type="InterPro" id="IPR016024">
    <property type="entry name" value="ARM-type_fold"/>
</dbReference>
<dbReference type="AlphaFoldDB" id="A8PXF9"/>
<dbReference type="VEuPathDB" id="FungiDB:MGL_1435"/>
<sequence length="650" mass="72524">MDVSKLFKLPSVPASAINKRKWTAPPPGPNAQGSVVDIDHDKHEAPATQHAKRARVTTVDEDLEIEREGGGGDDDDNDNDDGEYATEDVQDVPDDEDEEGGRFFGGGLNAEQQQILDILHRDTEHNVADDTQHAEDDAAHARRLFVQLEKAINKNEEMRLKHADNPHRFIDSEVDLDAAIRELVVLTTNVAVMYPAFVKHGMATSLVGLLTHENVDIAAAAMEVIAELVDDDVVSLEGSTDEMHAQARNAREAMMLALAEHHVTDLLLSNLIRLNDAPPSQENADLRQMEHYESDAKAVYYILSILESLKTRHINTEVLFPWLLKRILRPGRVDQNQAYAAELLVLCLVDDEKQRQVLAKHGGVDALLRAMSKYLHRPLHDADEIEYFQNLVDAMGFLLLDVVNRATFLECEGVELMLLLLKRKRRVRTGALTLLWAVTQNGGGASACERLVDAGGLKALGALLMRPIQQSASDASGMGSLDNGSLAAILGILEAMLYNLPSESEARVRLLSKLMEQEYGKIDQVLALRESARRPLAAMAPEFERLRREYAAMPGARQEDVQEAIYADKIDSGYWHVLERANYVLAWLMMEDDDAQAHIRRRLGNTWTQIIDELDESFTHYDNEHELRGAGGETIAEITHALTEYLRSLV</sequence>
<feature type="domain" description="Beta-catenin-like protein 1 N-terminal" evidence="7">
    <location>
        <begin position="108"/>
        <end position="222"/>
    </location>
</feature>
<evidence type="ECO:0000256" key="1">
    <source>
        <dbReference type="ARBA" id="ARBA00004123"/>
    </source>
</evidence>
<dbReference type="Gene3D" id="1.25.10.10">
    <property type="entry name" value="Leucine-rich Repeat Variant"/>
    <property type="match status" value="1"/>
</dbReference>
<feature type="compositionally biased region" description="Acidic residues" evidence="6">
    <location>
        <begin position="59"/>
        <end position="99"/>
    </location>
</feature>
<name>A8PXF9_MALGO</name>
<keyword evidence="3" id="KW-0677">Repeat</keyword>
<evidence type="ECO:0000313" key="9">
    <source>
        <dbReference type="Proteomes" id="UP000008837"/>
    </source>
</evidence>
<dbReference type="FunCoup" id="A8PXF9">
    <property type="interactions" value="582"/>
</dbReference>
<keyword evidence="4" id="KW-0175">Coiled coil</keyword>
<reference evidence="8 9" key="1">
    <citation type="journal article" date="2007" name="Proc. Natl. Acad. Sci. U.S.A.">
        <title>Dandruff-associated Malassezia genomes reveal convergent and divergent virulence traits shared with plant and human fungal pathogens.</title>
        <authorList>
            <person name="Xu J."/>
            <person name="Saunders C.W."/>
            <person name="Hu P."/>
            <person name="Grant R.A."/>
            <person name="Boekhout T."/>
            <person name="Kuramae E.E."/>
            <person name="Kronstad J.W."/>
            <person name="Deangelis Y.M."/>
            <person name="Reeder N.L."/>
            <person name="Johnstone K.R."/>
            <person name="Leland M."/>
            <person name="Fieno A.M."/>
            <person name="Begley W.M."/>
            <person name="Sun Y."/>
            <person name="Lacey M.P."/>
            <person name="Chaudhary T."/>
            <person name="Keough T."/>
            <person name="Chu L."/>
            <person name="Sears R."/>
            <person name="Yuan B."/>
            <person name="Dawson T.L.Jr."/>
        </authorList>
    </citation>
    <scope>NUCLEOTIDE SEQUENCE [LARGE SCALE GENOMIC DNA]</scope>
    <source>
        <strain evidence="9">ATCC MYA-4612 / CBS 7966</strain>
    </source>
</reference>
<dbReference type="PANTHER" id="PTHR14978:SF0">
    <property type="entry name" value="BETA-CATENIN-LIKE PROTEIN 1"/>
    <property type="match status" value="1"/>
</dbReference>
<dbReference type="RefSeq" id="XP_001731252.1">
    <property type="nucleotide sequence ID" value="XM_001731200.1"/>
</dbReference>
<comment type="caution">
    <text evidence="8">The sequence shown here is derived from an EMBL/GenBank/DDBJ whole genome shotgun (WGS) entry which is preliminary data.</text>
</comment>
<evidence type="ECO:0000256" key="5">
    <source>
        <dbReference type="ARBA" id="ARBA00023242"/>
    </source>
</evidence>
<evidence type="ECO:0000259" key="7">
    <source>
        <dbReference type="SMART" id="SM01156"/>
    </source>
</evidence>
<dbReference type="KEGG" id="mgl:MGL_1435"/>
<dbReference type="Proteomes" id="UP000008837">
    <property type="component" value="Unassembled WGS sequence"/>
</dbReference>
<comment type="subcellular location">
    <subcellularLocation>
        <location evidence="1">Nucleus</location>
    </subcellularLocation>
</comment>
<dbReference type="InParanoid" id="A8PXF9"/>
<dbReference type="InterPro" id="IPR011989">
    <property type="entry name" value="ARM-like"/>
</dbReference>
<keyword evidence="9" id="KW-1185">Reference proteome</keyword>
<dbReference type="OrthoDB" id="1898821at2759"/>
<protein>
    <recommendedName>
        <fullName evidence="7">Beta-catenin-like protein 1 N-terminal domain-containing protein</fullName>
    </recommendedName>
</protein>
<dbReference type="InterPro" id="IPR013180">
    <property type="entry name" value="CTNNBL1_N"/>
</dbReference>
<feature type="region of interest" description="Disordered" evidence="6">
    <location>
        <begin position="1"/>
        <end position="106"/>
    </location>
</feature>
<dbReference type="Pfam" id="PF08216">
    <property type="entry name" value="CTNNBL"/>
    <property type="match status" value="1"/>
</dbReference>
<dbReference type="GO" id="GO:0005681">
    <property type="term" value="C:spliceosomal complex"/>
    <property type="evidence" value="ECO:0007669"/>
    <property type="project" value="TreeGrafter"/>
</dbReference>
<dbReference type="SUPFAM" id="SSF48371">
    <property type="entry name" value="ARM repeat"/>
    <property type="match status" value="1"/>
</dbReference>
<evidence type="ECO:0000313" key="8">
    <source>
        <dbReference type="EMBL" id="EDP44038.1"/>
    </source>
</evidence>
<evidence type="ECO:0000256" key="6">
    <source>
        <dbReference type="SAM" id="MobiDB-lite"/>
    </source>
</evidence>